<evidence type="ECO:0000256" key="1">
    <source>
        <dbReference type="ARBA" id="ARBA00004370"/>
    </source>
</evidence>
<dbReference type="PANTHER" id="PTHR30627">
    <property type="entry name" value="PEPTIDOGLYCAN D,D-TRANSPEPTIDASE"/>
    <property type="match status" value="1"/>
</dbReference>
<dbReference type="PANTHER" id="PTHR30627:SF1">
    <property type="entry name" value="PEPTIDOGLYCAN D,D-TRANSPEPTIDASE FTSI"/>
    <property type="match status" value="1"/>
</dbReference>
<comment type="caution">
    <text evidence="5">The sequence shown here is derived from an EMBL/GenBank/DDBJ whole genome shotgun (WGS) entry which is preliminary data.</text>
</comment>
<evidence type="ECO:0000259" key="4">
    <source>
        <dbReference type="Pfam" id="PF00905"/>
    </source>
</evidence>
<evidence type="ECO:0000313" key="5">
    <source>
        <dbReference type="EMBL" id="GMA18939.1"/>
    </source>
</evidence>
<protein>
    <recommendedName>
        <fullName evidence="4">Penicillin-binding protein transpeptidase domain-containing protein</fullName>
    </recommendedName>
</protein>
<keyword evidence="6" id="KW-1185">Reference proteome</keyword>
<feature type="compositionally biased region" description="Polar residues" evidence="3">
    <location>
        <begin position="367"/>
        <end position="380"/>
    </location>
</feature>
<dbReference type="EMBL" id="BSUJ01000001">
    <property type="protein sequence ID" value="GMA18939.1"/>
    <property type="molecule type" value="Genomic_DNA"/>
</dbReference>
<dbReference type="Gene3D" id="3.40.710.10">
    <property type="entry name" value="DD-peptidase/beta-lactamase superfamily"/>
    <property type="match status" value="1"/>
</dbReference>
<evidence type="ECO:0000313" key="6">
    <source>
        <dbReference type="Proteomes" id="UP001157109"/>
    </source>
</evidence>
<sequence length="380" mass="39480">MDVKTAQLLAVANYPTFDPNNLANAPTGSTLANKAFQEAFEPGSTAKVLSLSAALQEGLITPSTPITVPSELKKLDKTFKDSEEHGVEELTATGVLAKSSNMGTIIASDGLRQNAKILRYFTDFGLGRTSGIGFPAESAGQIPKTLHDTNQYTIMFGQGLSVNAVQAASVYQTIANGGVRVAPSLVAGEAAADGTYTPVKAPAQQQVLRGDVAHEMSEMLESVTGDDGTASKVRVPGYRIAGKTGTADRYVDKRAVDGKPGYEGYTASFIGYAPAGNPRFVIAVMLQRPLNGHYGGLTAGPVFTSVMRYALGKYGVPPDTAPAPNFPVWQPGYSADHPNGAPLPALMGPSAARNTTTSAGTGAAATKSPSPTPSTDATRR</sequence>
<name>A0ABQ6HKE8_9MICO</name>
<dbReference type="InterPro" id="IPR001460">
    <property type="entry name" value="PCN-bd_Tpept"/>
</dbReference>
<proteinExistence type="predicted"/>
<evidence type="ECO:0000256" key="2">
    <source>
        <dbReference type="ARBA" id="ARBA00023136"/>
    </source>
</evidence>
<gene>
    <name evidence="5" type="ORF">GCM10025862_09600</name>
</gene>
<keyword evidence="2" id="KW-0472">Membrane</keyword>
<dbReference type="InterPro" id="IPR012338">
    <property type="entry name" value="Beta-lactam/transpept-like"/>
</dbReference>
<evidence type="ECO:0000256" key="3">
    <source>
        <dbReference type="SAM" id="MobiDB-lite"/>
    </source>
</evidence>
<dbReference type="Pfam" id="PF00905">
    <property type="entry name" value="Transpeptidase"/>
    <property type="match status" value="1"/>
</dbReference>
<dbReference type="Proteomes" id="UP001157109">
    <property type="component" value="Unassembled WGS sequence"/>
</dbReference>
<organism evidence="5 6">
    <name type="scientific">Arsenicicoccus piscis</name>
    <dbReference type="NCBI Taxonomy" id="673954"/>
    <lineage>
        <taxon>Bacteria</taxon>
        <taxon>Bacillati</taxon>
        <taxon>Actinomycetota</taxon>
        <taxon>Actinomycetes</taxon>
        <taxon>Micrococcales</taxon>
        <taxon>Intrasporangiaceae</taxon>
        <taxon>Arsenicicoccus</taxon>
    </lineage>
</organism>
<feature type="compositionally biased region" description="Low complexity" evidence="3">
    <location>
        <begin position="350"/>
        <end position="366"/>
    </location>
</feature>
<feature type="region of interest" description="Disordered" evidence="3">
    <location>
        <begin position="337"/>
        <end position="380"/>
    </location>
</feature>
<comment type="subcellular location">
    <subcellularLocation>
        <location evidence="1">Membrane</location>
    </subcellularLocation>
</comment>
<dbReference type="SUPFAM" id="SSF56601">
    <property type="entry name" value="beta-lactamase/transpeptidase-like"/>
    <property type="match status" value="1"/>
</dbReference>
<feature type="domain" description="Penicillin-binding protein transpeptidase" evidence="4">
    <location>
        <begin position="1"/>
        <end position="307"/>
    </location>
</feature>
<reference evidence="6" key="1">
    <citation type="journal article" date="2019" name="Int. J. Syst. Evol. Microbiol.">
        <title>The Global Catalogue of Microorganisms (GCM) 10K type strain sequencing project: providing services to taxonomists for standard genome sequencing and annotation.</title>
        <authorList>
            <consortium name="The Broad Institute Genomics Platform"/>
            <consortium name="The Broad Institute Genome Sequencing Center for Infectious Disease"/>
            <person name="Wu L."/>
            <person name="Ma J."/>
        </authorList>
    </citation>
    <scope>NUCLEOTIDE SEQUENCE [LARGE SCALE GENOMIC DNA]</scope>
    <source>
        <strain evidence="6">NBRC 105830</strain>
    </source>
</reference>
<dbReference type="RefSeq" id="WP_284283916.1">
    <property type="nucleotide sequence ID" value="NZ_BSUJ01000001.1"/>
</dbReference>
<accession>A0ABQ6HKE8</accession>
<dbReference type="InterPro" id="IPR050515">
    <property type="entry name" value="Beta-lactam/transpept"/>
</dbReference>
<dbReference type="Gene3D" id="3.30.450.330">
    <property type="match status" value="1"/>
</dbReference>